<dbReference type="EMBL" id="BSXW01000229">
    <property type="protein sequence ID" value="GMF15713.1"/>
    <property type="molecule type" value="Genomic_DNA"/>
</dbReference>
<evidence type="ECO:0000313" key="1">
    <source>
        <dbReference type="EMBL" id="GMF15713.1"/>
    </source>
</evidence>
<dbReference type="OrthoDB" id="3973241at2759"/>
<keyword evidence="2" id="KW-1185">Reference proteome</keyword>
<protein>
    <submittedName>
        <fullName evidence="1">Unnamed protein product</fullName>
    </submittedName>
</protein>
<name>A0A9W6WT39_9STRA</name>
<accession>A0A9W6WT39</accession>
<organism evidence="1 2">
    <name type="scientific">Phytophthora lilii</name>
    <dbReference type="NCBI Taxonomy" id="2077276"/>
    <lineage>
        <taxon>Eukaryota</taxon>
        <taxon>Sar</taxon>
        <taxon>Stramenopiles</taxon>
        <taxon>Oomycota</taxon>
        <taxon>Peronosporomycetes</taxon>
        <taxon>Peronosporales</taxon>
        <taxon>Peronosporaceae</taxon>
        <taxon>Phytophthora</taxon>
    </lineage>
</organism>
<sequence>MQDVQDDMADLMEDMNEIQDIIGRSYGYVHACAVTLLAAELEGLEEAWAEEEALGEDTEQVPSYLAPAQQHELPAAPSGAIGSARTARATDEFGLPVASYST</sequence>
<dbReference type="Pfam" id="PF03357">
    <property type="entry name" value="Snf7"/>
    <property type="match status" value="1"/>
</dbReference>
<dbReference type="GO" id="GO:0007034">
    <property type="term" value="P:vacuolar transport"/>
    <property type="evidence" value="ECO:0007669"/>
    <property type="project" value="InterPro"/>
</dbReference>
<dbReference type="Proteomes" id="UP001165083">
    <property type="component" value="Unassembled WGS sequence"/>
</dbReference>
<dbReference type="Gene3D" id="6.10.250.1710">
    <property type="match status" value="1"/>
</dbReference>
<comment type="caution">
    <text evidence="1">The sequence shown here is derived from an EMBL/GenBank/DDBJ whole genome shotgun (WGS) entry which is preliminary data.</text>
</comment>
<reference evidence="1" key="1">
    <citation type="submission" date="2023-04" db="EMBL/GenBank/DDBJ databases">
        <title>Phytophthora lilii NBRC 32176.</title>
        <authorList>
            <person name="Ichikawa N."/>
            <person name="Sato H."/>
            <person name="Tonouchi N."/>
        </authorList>
    </citation>
    <scope>NUCLEOTIDE SEQUENCE</scope>
    <source>
        <strain evidence="1">NBRC 32176</strain>
    </source>
</reference>
<gene>
    <name evidence="1" type="ORF">Plil01_000546400</name>
</gene>
<evidence type="ECO:0000313" key="2">
    <source>
        <dbReference type="Proteomes" id="UP001165083"/>
    </source>
</evidence>
<dbReference type="AlphaFoldDB" id="A0A9W6WT39"/>
<proteinExistence type="predicted"/>
<dbReference type="InterPro" id="IPR005024">
    <property type="entry name" value="Snf7_fam"/>
</dbReference>